<feature type="compositionally biased region" description="Polar residues" evidence="1">
    <location>
        <begin position="625"/>
        <end position="635"/>
    </location>
</feature>
<sequence>FKTRSNDYGIYRIFQGRRPTYMPDEVFHTDQSLDKFPNITEIESAPTPNTPSNPFSNASILRLMEWFYNSSTSKNLTDLDSLVRDVICAPNFQKEHFKDFQASREVKHLDQFNNGPNSALCGSDGWIQTSLKIPVPCGGFCFPSEEEAPVFAVEGFFYRRPLEVIRSAFSEKTAEDFHQAPFKEYWQSSENSPPERIYSKLYNSDAYLDEHQRIRAQNCEPRPQLETVVAAIMLWSDSTQLTNFGSASLWPIYLYLGNLTKYVRLKPSSFAAHHLAYIPKLGDSIQDFYKSTYNHLASSEVLTHLRREIIHAVWHLLLDDDFVEAYIHGIVIEFADGIFRRLFPQFFIYSADYPEKVLLACIKYLGEFPCPRCSMPKSQIYNLGTEEDGKLRQRLLRVDNMLRRNRVKAVRQKLYKQGENITSKGVQKLLAAKSLTATKNAFSEKLSPHGFDFHTMLVPDLLHEFELGVWKATFIHLIRILRTQGEDAIAELNSRYRQIPTFGSDTIQKFTNNVSSMKKLAARDYEDLLQCAIPVFEGLLPDEDDTIVHNLLFELTTWHGLAKLHLHTESTITALEASSSRLGDALRLFSDTTCERYETCELPSEAAARGRRQAALKRRRAGSVKRTSTGKSSTAARKRKFNLACYKPHSLPDYPKAIRMFGTTDNYSTQVGELEHRRVKRHYSRAHKGAFTAGIAQQTQWECTLHNISDQSETRPKKRRLGNDGQALASTSQTHESANQNSSFFEVDSEVIPPPQANLHYQMSNETCHKVNLSVWLGDNKNDPALHDFLPQLKDHLLGRLRGNEFSGDDTPFTPEERSKVVFVNNRMYRHNVLRINYTSYDLRRCQDSLNPRTHSDVMVLSHEDDPDAHPYWYARIIGIFHAVVRHPDHQDPVSMDFLWVRWYGKDPEHQSGWRAKHLPRISFVEEDAYMPFGFLDPADIIRGCHLIPAFSYGRTNQLLHPSIARPLADNNEDWVNFYVNIFVDRDMLMRYRGGGVGHKSTRTATDAFLQDRDELDD</sequence>
<dbReference type="EMBL" id="MU155929">
    <property type="protein sequence ID" value="KAF9470573.1"/>
    <property type="molecule type" value="Genomic_DNA"/>
</dbReference>
<evidence type="ECO:0000313" key="2">
    <source>
        <dbReference type="EMBL" id="KAF9470573.1"/>
    </source>
</evidence>
<dbReference type="OrthoDB" id="2687259at2759"/>
<feature type="non-terminal residue" evidence="2">
    <location>
        <position position="1"/>
    </location>
</feature>
<feature type="region of interest" description="Disordered" evidence="1">
    <location>
        <begin position="707"/>
        <end position="741"/>
    </location>
</feature>
<gene>
    <name evidence="2" type="ORF">BDN70DRAFT_821197</name>
</gene>
<protein>
    <submittedName>
        <fullName evidence="2">Uncharacterized protein</fullName>
    </submittedName>
</protein>
<feature type="compositionally biased region" description="Polar residues" evidence="1">
    <location>
        <begin position="728"/>
        <end position="741"/>
    </location>
</feature>
<name>A0A9P6CSG7_9AGAR</name>
<evidence type="ECO:0000313" key="3">
    <source>
        <dbReference type="Proteomes" id="UP000807469"/>
    </source>
</evidence>
<dbReference type="InterPro" id="IPR041078">
    <property type="entry name" value="Plavaka"/>
</dbReference>
<dbReference type="Pfam" id="PF18759">
    <property type="entry name" value="Plavaka"/>
    <property type="match status" value="1"/>
</dbReference>
<proteinExistence type="predicted"/>
<comment type="caution">
    <text evidence="2">The sequence shown here is derived from an EMBL/GenBank/DDBJ whole genome shotgun (WGS) entry which is preliminary data.</text>
</comment>
<dbReference type="AlphaFoldDB" id="A0A9P6CSG7"/>
<accession>A0A9P6CSG7</accession>
<keyword evidence="3" id="KW-1185">Reference proteome</keyword>
<evidence type="ECO:0000256" key="1">
    <source>
        <dbReference type="SAM" id="MobiDB-lite"/>
    </source>
</evidence>
<organism evidence="2 3">
    <name type="scientific">Pholiota conissans</name>
    <dbReference type="NCBI Taxonomy" id="109636"/>
    <lineage>
        <taxon>Eukaryota</taxon>
        <taxon>Fungi</taxon>
        <taxon>Dikarya</taxon>
        <taxon>Basidiomycota</taxon>
        <taxon>Agaricomycotina</taxon>
        <taxon>Agaricomycetes</taxon>
        <taxon>Agaricomycetidae</taxon>
        <taxon>Agaricales</taxon>
        <taxon>Agaricineae</taxon>
        <taxon>Strophariaceae</taxon>
        <taxon>Pholiota</taxon>
    </lineage>
</organism>
<reference evidence="2" key="1">
    <citation type="submission" date="2020-11" db="EMBL/GenBank/DDBJ databases">
        <authorList>
            <consortium name="DOE Joint Genome Institute"/>
            <person name="Ahrendt S."/>
            <person name="Riley R."/>
            <person name="Andreopoulos W."/>
            <person name="Labutti K."/>
            <person name="Pangilinan J."/>
            <person name="Ruiz-Duenas F.J."/>
            <person name="Barrasa J.M."/>
            <person name="Sanchez-Garcia M."/>
            <person name="Camarero S."/>
            <person name="Miyauchi S."/>
            <person name="Serrano A."/>
            <person name="Linde D."/>
            <person name="Babiker R."/>
            <person name="Drula E."/>
            <person name="Ayuso-Fernandez I."/>
            <person name="Pacheco R."/>
            <person name="Padilla G."/>
            <person name="Ferreira P."/>
            <person name="Barriuso J."/>
            <person name="Kellner H."/>
            <person name="Castanera R."/>
            <person name="Alfaro M."/>
            <person name="Ramirez L."/>
            <person name="Pisabarro A.G."/>
            <person name="Kuo A."/>
            <person name="Tritt A."/>
            <person name="Lipzen A."/>
            <person name="He G."/>
            <person name="Yan M."/>
            <person name="Ng V."/>
            <person name="Cullen D."/>
            <person name="Martin F."/>
            <person name="Rosso M.-N."/>
            <person name="Henrissat B."/>
            <person name="Hibbett D."/>
            <person name="Martinez A.T."/>
            <person name="Grigoriev I.V."/>
        </authorList>
    </citation>
    <scope>NUCLEOTIDE SEQUENCE</scope>
    <source>
        <strain evidence="2">CIRM-BRFM 674</strain>
    </source>
</reference>
<feature type="region of interest" description="Disordered" evidence="1">
    <location>
        <begin position="615"/>
        <end position="635"/>
    </location>
</feature>
<dbReference type="Proteomes" id="UP000807469">
    <property type="component" value="Unassembled WGS sequence"/>
</dbReference>